<keyword evidence="2" id="KW-1185">Reference proteome</keyword>
<name>A0ABQ9IYK7_9CUCU</name>
<dbReference type="EMBL" id="JAPWTJ010001882">
    <property type="protein sequence ID" value="KAJ8969023.1"/>
    <property type="molecule type" value="Genomic_DNA"/>
</dbReference>
<reference evidence="1" key="1">
    <citation type="journal article" date="2023" name="Insect Mol. Biol.">
        <title>Genome sequencing provides insights into the evolution of gene families encoding plant cell wall-degrading enzymes in longhorned beetles.</title>
        <authorList>
            <person name="Shin N.R."/>
            <person name="Okamura Y."/>
            <person name="Kirsch R."/>
            <person name="Pauchet Y."/>
        </authorList>
    </citation>
    <scope>NUCLEOTIDE SEQUENCE</scope>
    <source>
        <strain evidence="1">MMC_N1</strain>
    </source>
</reference>
<protein>
    <submittedName>
        <fullName evidence="1">Uncharacterized protein</fullName>
    </submittedName>
</protein>
<accession>A0ABQ9IYK7</accession>
<evidence type="ECO:0000313" key="1">
    <source>
        <dbReference type="EMBL" id="KAJ8969023.1"/>
    </source>
</evidence>
<evidence type="ECO:0000313" key="2">
    <source>
        <dbReference type="Proteomes" id="UP001162164"/>
    </source>
</evidence>
<proteinExistence type="predicted"/>
<organism evidence="1 2">
    <name type="scientific">Molorchus minor</name>
    <dbReference type="NCBI Taxonomy" id="1323400"/>
    <lineage>
        <taxon>Eukaryota</taxon>
        <taxon>Metazoa</taxon>
        <taxon>Ecdysozoa</taxon>
        <taxon>Arthropoda</taxon>
        <taxon>Hexapoda</taxon>
        <taxon>Insecta</taxon>
        <taxon>Pterygota</taxon>
        <taxon>Neoptera</taxon>
        <taxon>Endopterygota</taxon>
        <taxon>Coleoptera</taxon>
        <taxon>Polyphaga</taxon>
        <taxon>Cucujiformia</taxon>
        <taxon>Chrysomeloidea</taxon>
        <taxon>Cerambycidae</taxon>
        <taxon>Lamiinae</taxon>
        <taxon>Monochamini</taxon>
        <taxon>Molorchus</taxon>
    </lineage>
</organism>
<gene>
    <name evidence="1" type="ORF">NQ317_012214</name>
</gene>
<sequence length="196" mass="22687">MQLLIFQKRLHHAGLEKSIEFKWTVFVRHMKMLVRGLQYLITLPQMRRDRGRVRVGDYLTGFIGRVRLPPEQLTPVQGVVVCPVSYVCVPSLNTRLERIFKREDVDFCGKENIIIQEKHHSKNKFLGQSLPLKTKEQLNEFEEKLTDKEVAAKLESFCHSVGGKNHKHTLEQILSKIFEDVLAKNVHGLATVITYP</sequence>
<dbReference type="Proteomes" id="UP001162164">
    <property type="component" value="Unassembled WGS sequence"/>
</dbReference>
<comment type="caution">
    <text evidence="1">The sequence shown here is derived from an EMBL/GenBank/DDBJ whole genome shotgun (WGS) entry which is preliminary data.</text>
</comment>